<dbReference type="Proteomes" id="UP000886595">
    <property type="component" value="Unassembled WGS sequence"/>
</dbReference>
<feature type="region of interest" description="Disordered" evidence="1">
    <location>
        <begin position="44"/>
        <end position="108"/>
    </location>
</feature>
<evidence type="ECO:0000313" key="3">
    <source>
        <dbReference type="Proteomes" id="UP000886595"/>
    </source>
</evidence>
<evidence type="ECO:0000256" key="1">
    <source>
        <dbReference type="SAM" id="MobiDB-lite"/>
    </source>
</evidence>
<accession>A0A8X7QGS5</accession>
<feature type="compositionally biased region" description="Acidic residues" evidence="1">
    <location>
        <begin position="51"/>
        <end position="66"/>
    </location>
</feature>
<protein>
    <submittedName>
        <fullName evidence="2">Uncharacterized protein</fullName>
    </submittedName>
</protein>
<proteinExistence type="predicted"/>
<comment type="caution">
    <text evidence="2">The sequence shown here is derived from an EMBL/GenBank/DDBJ whole genome shotgun (WGS) entry which is preliminary data.</text>
</comment>
<evidence type="ECO:0000313" key="2">
    <source>
        <dbReference type="EMBL" id="KAG2270109.1"/>
    </source>
</evidence>
<feature type="region of interest" description="Disordered" evidence="1">
    <location>
        <begin position="1"/>
        <end position="22"/>
    </location>
</feature>
<organism evidence="2 3">
    <name type="scientific">Brassica carinata</name>
    <name type="common">Ethiopian mustard</name>
    <name type="synonym">Abyssinian cabbage</name>
    <dbReference type="NCBI Taxonomy" id="52824"/>
    <lineage>
        <taxon>Eukaryota</taxon>
        <taxon>Viridiplantae</taxon>
        <taxon>Streptophyta</taxon>
        <taxon>Embryophyta</taxon>
        <taxon>Tracheophyta</taxon>
        <taxon>Spermatophyta</taxon>
        <taxon>Magnoliopsida</taxon>
        <taxon>eudicotyledons</taxon>
        <taxon>Gunneridae</taxon>
        <taxon>Pentapetalae</taxon>
        <taxon>rosids</taxon>
        <taxon>malvids</taxon>
        <taxon>Brassicales</taxon>
        <taxon>Brassicaceae</taxon>
        <taxon>Brassiceae</taxon>
        <taxon>Brassica</taxon>
    </lineage>
</organism>
<dbReference type="EMBL" id="JAAMPC010000013">
    <property type="protein sequence ID" value="KAG2270109.1"/>
    <property type="molecule type" value="Genomic_DNA"/>
</dbReference>
<dbReference type="AlphaFoldDB" id="A0A8X7QGS5"/>
<sequence>MLLAPNEAEDGVNPKDSRVPPFIANMEGQSYSFQMLTITRIAEELGRVPVDDMDDNRGDDEDEDDIPPGKPAPEEFGSGGAIGESSSSADTGTVRNARTKVVKKARVG</sequence>
<name>A0A8X7QGS5_BRACI</name>
<keyword evidence="3" id="KW-1185">Reference proteome</keyword>
<feature type="compositionally biased region" description="Basic residues" evidence="1">
    <location>
        <begin position="97"/>
        <end position="108"/>
    </location>
</feature>
<gene>
    <name evidence="2" type="ORF">Bca52824_064664</name>
</gene>
<reference evidence="2 3" key="1">
    <citation type="submission" date="2020-02" db="EMBL/GenBank/DDBJ databases">
        <authorList>
            <person name="Ma Q."/>
            <person name="Huang Y."/>
            <person name="Song X."/>
            <person name="Pei D."/>
        </authorList>
    </citation>
    <scope>NUCLEOTIDE SEQUENCE [LARGE SCALE GENOMIC DNA]</scope>
    <source>
        <strain evidence="2">Sxm20200214</strain>
        <tissue evidence="2">Leaf</tissue>
    </source>
</reference>